<keyword evidence="11" id="KW-1185">Reference proteome</keyword>
<keyword evidence="6 9" id="KW-0472">Membrane</keyword>
<feature type="region of interest" description="Disordered" evidence="8">
    <location>
        <begin position="405"/>
        <end position="432"/>
    </location>
</feature>
<evidence type="ECO:0000256" key="3">
    <source>
        <dbReference type="ARBA" id="ARBA00022679"/>
    </source>
</evidence>
<keyword evidence="4 9" id="KW-0812">Transmembrane</keyword>
<keyword evidence="2" id="KW-1003">Cell membrane</keyword>
<feature type="transmembrane region" description="Helical" evidence="9">
    <location>
        <begin position="154"/>
        <end position="180"/>
    </location>
</feature>
<evidence type="ECO:0000256" key="2">
    <source>
        <dbReference type="ARBA" id="ARBA00022475"/>
    </source>
</evidence>
<feature type="compositionally biased region" description="Basic and acidic residues" evidence="8">
    <location>
        <begin position="405"/>
        <end position="421"/>
    </location>
</feature>
<feature type="transmembrane region" description="Helical" evidence="9">
    <location>
        <begin position="316"/>
        <end position="332"/>
    </location>
</feature>
<feature type="transmembrane region" description="Helical" evidence="9">
    <location>
        <begin position="115"/>
        <end position="134"/>
    </location>
</feature>
<feature type="transmembrane region" description="Helical" evidence="9">
    <location>
        <begin position="344"/>
        <end position="362"/>
    </location>
</feature>
<comment type="similarity">
    <text evidence="7">Belongs to the glycosyltransferase 87 family.</text>
</comment>
<evidence type="ECO:0000256" key="9">
    <source>
        <dbReference type="SAM" id="Phobius"/>
    </source>
</evidence>
<evidence type="ECO:0000256" key="1">
    <source>
        <dbReference type="ARBA" id="ARBA00004651"/>
    </source>
</evidence>
<dbReference type="AlphaFoldDB" id="A0A511Z103"/>
<dbReference type="GO" id="GO:0005886">
    <property type="term" value="C:plasma membrane"/>
    <property type="evidence" value="ECO:0007669"/>
    <property type="project" value="UniProtKB-SubCell"/>
</dbReference>
<sequence>MPGRSRIALWTAFAGVHAWLTWLGVVVAPAAAFADLDLYRWWMHLGLDWSTWPVLDGPWVYPAGALAPMLLPALASTTSTTAYAVAWCLLVAALDAAATAALLRRAPGTRTSSAGAWWWLGYLVLLGPVAIGRLDGVVTPLMVLALLAGVRRPAVASVLVTVGAWIKAAPAALVLPLLFAARRPVRDVVMPAAATCLVVVGLVTAGGGLGHIASFAGAQGTRDLQVESVGATPWVLSRLWRGDVVVELDPELITWEVHGPGTVAAARVLDVLMVLAVAALLGALLFARLEGRAGEALLPGAFALVVVLVVTNKVGSPQFLAWLAAPVAVLMARPGASPRRWRRAVAGTALVAAALTQAVFPWRYGPFISGEALALATMAARNLALVVLLGLAVAGLAEVVADDGRRAGPGEAAREPSEPPRADLPADAPQET</sequence>
<dbReference type="RefSeq" id="WP_052113718.1">
    <property type="nucleotide sequence ID" value="NZ_BJYK01000009.1"/>
</dbReference>
<name>A0A511Z103_9CELL</name>
<evidence type="ECO:0000256" key="5">
    <source>
        <dbReference type="ARBA" id="ARBA00022989"/>
    </source>
</evidence>
<evidence type="ECO:0000313" key="10">
    <source>
        <dbReference type="EMBL" id="GEN81141.1"/>
    </source>
</evidence>
<reference evidence="10 11" key="1">
    <citation type="submission" date="2019-07" db="EMBL/GenBank/DDBJ databases">
        <title>Whole genome shotgun sequence of Actinotalea fermentans NBRC 105374.</title>
        <authorList>
            <person name="Hosoyama A."/>
            <person name="Uohara A."/>
            <person name="Ohji S."/>
            <person name="Ichikawa N."/>
        </authorList>
    </citation>
    <scope>NUCLEOTIDE SEQUENCE [LARGE SCALE GENOMIC DNA]</scope>
    <source>
        <strain evidence="10 11">NBRC 105374</strain>
    </source>
</reference>
<evidence type="ECO:0000256" key="6">
    <source>
        <dbReference type="ARBA" id="ARBA00023136"/>
    </source>
</evidence>
<comment type="caution">
    <text evidence="10">The sequence shown here is derived from an EMBL/GenBank/DDBJ whole genome shotgun (WGS) entry which is preliminary data.</text>
</comment>
<protein>
    <recommendedName>
        <fullName evidence="12">DUF2029 domain-containing protein</fullName>
    </recommendedName>
</protein>
<feature type="transmembrane region" description="Helical" evidence="9">
    <location>
        <begin position="264"/>
        <end position="286"/>
    </location>
</feature>
<organism evidence="10 11">
    <name type="scientific">Actinotalea fermentans</name>
    <dbReference type="NCBI Taxonomy" id="43671"/>
    <lineage>
        <taxon>Bacteria</taxon>
        <taxon>Bacillati</taxon>
        <taxon>Actinomycetota</taxon>
        <taxon>Actinomycetes</taxon>
        <taxon>Micrococcales</taxon>
        <taxon>Cellulomonadaceae</taxon>
        <taxon>Actinotalea</taxon>
    </lineage>
</organism>
<feature type="transmembrane region" description="Helical" evidence="9">
    <location>
        <begin position="192"/>
        <end position="213"/>
    </location>
</feature>
<dbReference type="GO" id="GO:0016758">
    <property type="term" value="F:hexosyltransferase activity"/>
    <property type="evidence" value="ECO:0007669"/>
    <property type="project" value="InterPro"/>
</dbReference>
<dbReference type="Proteomes" id="UP000321484">
    <property type="component" value="Unassembled WGS sequence"/>
</dbReference>
<evidence type="ECO:0000256" key="4">
    <source>
        <dbReference type="ARBA" id="ARBA00022692"/>
    </source>
</evidence>
<dbReference type="EMBL" id="BJYK01000009">
    <property type="protein sequence ID" value="GEN81141.1"/>
    <property type="molecule type" value="Genomic_DNA"/>
</dbReference>
<dbReference type="OrthoDB" id="581198at2"/>
<evidence type="ECO:0008006" key="12">
    <source>
        <dbReference type="Google" id="ProtNLM"/>
    </source>
</evidence>
<dbReference type="InterPro" id="IPR018584">
    <property type="entry name" value="GT87"/>
</dbReference>
<evidence type="ECO:0000256" key="8">
    <source>
        <dbReference type="SAM" id="MobiDB-lite"/>
    </source>
</evidence>
<dbReference type="Pfam" id="PF09594">
    <property type="entry name" value="GT87"/>
    <property type="match status" value="1"/>
</dbReference>
<accession>A0A511Z103</accession>
<feature type="transmembrane region" description="Helical" evidence="9">
    <location>
        <begin position="382"/>
        <end position="401"/>
    </location>
</feature>
<gene>
    <name evidence="10" type="ORF">AFE02nite_28750</name>
</gene>
<feature type="transmembrane region" description="Helical" evidence="9">
    <location>
        <begin position="82"/>
        <end position="103"/>
    </location>
</feature>
<comment type="subcellular location">
    <subcellularLocation>
        <location evidence="1">Cell membrane</location>
        <topology evidence="1">Multi-pass membrane protein</topology>
    </subcellularLocation>
</comment>
<proteinExistence type="inferred from homology"/>
<feature type="transmembrane region" description="Helical" evidence="9">
    <location>
        <begin position="293"/>
        <end position="310"/>
    </location>
</feature>
<evidence type="ECO:0000313" key="11">
    <source>
        <dbReference type="Proteomes" id="UP000321484"/>
    </source>
</evidence>
<keyword evidence="3" id="KW-0808">Transferase</keyword>
<evidence type="ECO:0000256" key="7">
    <source>
        <dbReference type="ARBA" id="ARBA00024033"/>
    </source>
</evidence>
<keyword evidence="5 9" id="KW-1133">Transmembrane helix</keyword>